<feature type="domain" description="Signal transduction histidine kinase subgroup 3 dimerisation and phosphoacceptor" evidence="10">
    <location>
        <begin position="197"/>
        <end position="260"/>
    </location>
</feature>
<feature type="transmembrane region" description="Helical" evidence="9">
    <location>
        <begin position="118"/>
        <end position="138"/>
    </location>
</feature>
<evidence type="ECO:0000256" key="4">
    <source>
        <dbReference type="ARBA" id="ARBA00022679"/>
    </source>
</evidence>
<protein>
    <recommendedName>
        <fullName evidence="2">histidine kinase</fullName>
        <ecNumber evidence="2">2.7.13.3</ecNumber>
    </recommendedName>
</protein>
<dbReference type="Gene3D" id="3.30.565.10">
    <property type="entry name" value="Histidine kinase-like ATPase, C-terminal domain"/>
    <property type="match status" value="1"/>
</dbReference>
<dbReference type="GO" id="GO:0005524">
    <property type="term" value="F:ATP binding"/>
    <property type="evidence" value="ECO:0007669"/>
    <property type="project" value="UniProtKB-KW"/>
</dbReference>
<feature type="transmembrane region" description="Helical" evidence="9">
    <location>
        <begin position="145"/>
        <end position="163"/>
    </location>
</feature>
<keyword evidence="4" id="KW-0808">Transferase</keyword>
<organism evidence="11 12">
    <name type="scientific">Amycolatopsis antarctica</name>
    <dbReference type="NCBI Taxonomy" id="1854586"/>
    <lineage>
        <taxon>Bacteria</taxon>
        <taxon>Bacillati</taxon>
        <taxon>Actinomycetota</taxon>
        <taxon>Actinomycetes</taxon>
        <taxon>Pseudonocardiales</taxon>
        <taxon>Pseudonocardiaceae</taxon>
        <taxon>Amycolatopsis</taxon>
    </lineage>
</organism>
<keyword evidence="6 11" id="KW-0418">Kinase</keyword>
<dbReference type="OrthoDB" id="227596at2"/>
<evidence type="ECO:0000256" key="8">
    <source>
        <dbReference type="ARBA" id="ARBA00023012"/>
    </source>
</evidence>
<dbReference type="InterPro" id="IPR050482">
    <property type="entry name" value="Sensor_HK_TwoCompSys"/>
</dbReference>
<name>A0A263D670_9PSEU</name>
<sequence length="402" mass="42923">MTTRVRLLPARLSDLPEWLQDVLVVVISLAIGLTLYLTDFSPLHTEADWAPDWLRPVLFAAICLAELFRRRAPAFAVTAGLVLVVVDGLLGVTMPMWIVYADLLYAATLYGSRRLGRVTIPAAAVGMEGAVLASVILVHDWRATIVSSVTALPFIVIPVWWAANIRQHQELAATERANAAQLVRIAELDRRAAVAAERARMSRELHDAIAGYVSAIAIQADAALSMNQAQSKTMRTVLDSIRENSVRALEEMQAMIGLLSANGAGADDEASPPAKLSDLPRLVESARASGLAIDVRSELGETASIPGTVGLTAYRITQEALTNAVKHAPNSKANLDIRRTHGSLVVEVTNELTAASSAEAGCGAGLLNMRNRATAVGGSFDAGPDEPGWSVRAVLPIEEGQY</sequence>
<evidence type="ECO:0000313" key="11">
    <source>
        <dbReference type="EMBL" id="OZM72905.1"/>
    </source>
</evidence>
<evidence type="ECO:0000256" key="9">
    <source>
        <dbReference type="SAM" id="Phobius"/>
    </source>
</evidence>
<comment type="catalytic activity">
    <reaction evidence="1">
        <text>ATP + protein L-histidine = ADP + protein N-phospho-L-histidine.</text>
        <dbReference type="EC" id="2.7.13.3"/>
    </reaction>
</comment>
<feature type="transmembrane region" description="Helical" evidence="9">
    <location>
        <begin position="21"/>
        <end position="38"/>
    </location>
</feature>
<gene>
    <name evidence="11" type="ORF">CFN78_11625</name>
</gene>
<keyword evidence="8" id="KW-0902">Two-component regulatory system</keyword>
<dbReference type="SUPFAM" id="SSF55874">
    <property type="entry name" value="ATPase domain of HSP90 chaperone/DNA topoisomerase II/histidine kinase"/>
    <property type="match status" value="1"/>
</dbReference>
<dbReference type="InParanoid" id="A0A263D670"/>
<dbReference type="PANTHER" id="PTHR24421">
    <property type="entry name" value="NITRATE/NITRITE SENSOR PROTEIN NARX-RELATED"/>
    <property type="match status" value="1"/>
</dbReference>
<dbReference type="GO" id="GO:0000155">
    <property type="term" value="F:phosphorelay sensor kinase activity"/>
    <property type="evidence" value="ECO:0007669"/>
    <property type="project" value="InterPro"/>
</dbReference>
<keyword evidence="5" id="KW-0547">Nucleotide-binding</keyword>
<evidence type="ECO:0000256" key="6">
    <source>
        <dbReference type="ARBA" id="ARBA00022777"/>
    </source>
</evidence>
<reference evidence="11 12" key="1">
    <citation type="submission" date="2017-07" db="EMBL/GenBank/DDBJ databases">
        <title>Amycolatopsis antarcticus sp. nov., isolated from the surface of an Antarcticus brown macroalga.</title>
        <authorList>
            <person name="Wang J."/>
            <person name="Leiva S."/>
            <person name="Huang J."/>
            <person name="Huang Y."/>
        </authorList>
    </citation>
    <scope>NUCLEOTIDE SEQUENCE [LARGE SCALE GENOMIC DNA]</scope>
    <source>
        <strain evidence="11 12">AU-G6</strain>
    </source>
</reference>
<evidence type="ECO:0000256" key="7">
    <source>
        <dbReference type="ARBA" id="ARBA00022840"/>
    </source>
</evidence>
<dbReference type="AlphaFoldDB" id="A0A263D670"/>
<keyword evidence="9" id="KW-0812">Transmembrane</keyword>
<dbReference type="InterPro" id="IPR011712">
    <property type="entry name" value="Sig_transdc_His_kin_sub3_dim/P"/>
</dbReference>
<dbReference type="InterPro" id="IPR036890">
    <property type="entry name" value="HATPase_C_sf"/>
</dbReference>
<dbReference type="Proteomes" id="UP000242444">
    <property type="component" value="Unassembled WGS sequence"/>
</dbReference>
<proteinExistence type="predicted"/>
<dbReference type="GO" id="GO:0046983">
    <property type="term" value="F:protein dimerization activity"/>
    <property type="evidence" value="ECO:0007669"/>
    <property type="project" value="InterPro"/>
</dbReference>
<comment type="caution">
    <text evidence="11">The sequence shown here is derived from an EMBL/GenBank/DDBJ whole genome shotgun (WGS) entry which is preliminary data.</text>
</comment>
<keyword evidence="3" id="KW-0597">Phosphoprotein</keyword>
<feature type="transmembrane region" description="Helical" evidence="9">
    <location>
        <begin position="75"/>
        <end position="98"/>
    </location>
</feature>
<dbReference type="CDD" id="cd16917">
    <property type="entry name" value="HATPase_UhpB-NarQ-NarX-like"/>
    <property type="match status" value="1"/>
</dbReference>
<evidence type="ECO:0000256" key="5">
    <source>
        <dbReference type="ARBA" id="ARBA00022741"/>
    </source>
</evidence>
<evidence type="ECO:0000256" key="2">
    <source>
        <dbReference type="ARBA" id="ARBA00012438"/>
    </source>
</evidence>
<dbReference type="Gene3D" id="1.20.5.1930">
    <property type="match status" value="1"/>
</dbReference>
<dbReference type="EC" id="2.7.13.3" evidence="2"/>
<keyword evidence="12" id="KW-1185">Reference proteome</keyword>
<accession>A0A263D670</accession>
<evidence type="ECO:0000256" key="3">
    <source>
        <dbReference type="ARBA" id="ARBA00022553"/>
    </source>
</evidence>
<dbReference type="Pfam" id="PF07730">
    <property type="entry name" value="HisKA_3"/>
    <property type="match status" value="1"/>
</dbReference>
<dbReference type="GO" id="GO:0016020">
    <property type="term" value="C:membrane"/>
    <property type="evidence" value="ECO:0007669"/>
    <property type="project" value="InterPro"/>
</dbReference>
<evidence type="ECO:0000256" key="1">
    <source>
        <dbReference type="ARBA" id="ARBA00000085"/>
    </source>
</evidence>
<dbReference type="RefSeq" id="WP_094862763.1">
    <property type="nucleotide sequence ID" value="NZ_NKYE01000006.1"/>
</dbReference>
<evidence type="ECO:0000313" key="12">
    <source>
        <dbReference type="Proteomes" id="UP000242444"/>
    </source>
</evidence>
<dbReference type="EMBL" id="NKYE01000006">
    <property type="protein sequence ID" value="OZM72905.1"/>
    <property type="molecule type" value="Genomic_DNA"/>
</dbReference>
<dbReference type="PANTHER" id="PTHR24421:SF10">
    <property type="entry name" value="NITRATE_NITRITE SENSOR PROTEIN NARQ"/>
    <property type="match status" value="1"/>
</dbReference>
<keyword evidence="9" id="KW-1133">Transmembrane helix</keyword>
<evidence type="ECO:0000259" key="10">
    <source>
        <dbReference type="Pfam" id="PF07730"/>
    </source>
</evidence>
<keyword evidence="7" id="KW-0067">ATP-binding</keyword>
<keyword evidence="9" id="KW-0472">Membrane</keyword>